<feature type="compositionally biased region" description="Polar residues" evidence="1">
    <location>
        <begin position="127"/>
        <end position="136"/>
    </location>
</feature>
<organism evidence="2 3">
    <name type="scientific">Malus domestica</name>
    <name type="common">Apple</name>
    <name type="synonym">Pyrus malus</name>
    <dbReference type="NCBI Taxonomy" id="3750"/>
    <lineage>
        <taxon>Eukaryota</taxon>
        <taxon>Viridiplantae</taxon>
        <taxon>Streptophyta</taxon>
        <taxon>Embryophyta</taxon>
        <taxon>Tracheophyta</taxon>
        <taxon>Spermatophyta</taxon>
        <taxon>Magnoliopsida</taxon>
        <taxon>eudicotyledons</taxon>
        <taxon>Gunneridae</taxon>
        <taxon>Pentapetalae</taxon>
        <taxon>rosids</taxon>
        <taxon>fabids</taxon>
        <taxon>Rosales</taxon>
        <taxon>Rosaceae</taxon>
        <taxon>Amygdaloideae</taxon>
        <taxon>Maleae</taxon>
        <taxon>Malus</taxon>
    </lineage>
</organism>
<evidence type="ECO:0000256" key="1">
    <source>
        <dbReference type="SAM" id="MobiDB-lite"/>
    </source>
</evidence>
<dbReference type="EMBL" id="RDQH01000087">
    <property type="protein sequence ID" value="RXI09953.1"/>
    <property type="molecule type" value="Genomic_DNA"/>
</dbReference>
<feature type="region of interest" description="Disordered" evidence="1">
    <location>
        <begin position="108"/>
        <end position="136"/>
    </location>
</feature>
<feature type="region of interest" description="Disordered" evidence="1">
    <location>
        <begin position="194"/>
        <end position="216"/>
    </location>
</feature>
<sequence>MTRPAVLIDHTFVGSRLARSWARNRLPVHPHRSSAYQNGHLELSIPWAAQRSSRASYLFKNRSRAPAILRETSEGTATRRQTNDLHVSIVRAPQSFLWLRPLRHSSPSFGSDRHARTRTFSEDQGRSAVQPQGDPQSASLRLTGLIAVDSHTCQTPWSTGRMGSSQADAGSGSCRSTPVRARCRHDRVDGVSSGVSTARALAARNPRRSTPEPIGGPAVTFHIRPGRIAAPSASSRQFQALFDSLFKVLFIFPREFTADWGCIPNNRLADSASWCDRVGHNGALTLSGATSSGLGPVRAEDASPDYNSNADGARFSSWAVPGSLAVTRGILVTGNPLTWGRVESSAEARAASVAGRSERDESAQLATEVRRPPIVVAFVAEDPAFVPTARGDAREAIVRPPRRSRGMRGGATACDAQAGVPSA</sequence>
<protein>
    <submittedName>
        <fullName evidence="2">Uncharacterized protein</fullName>
    </submittedName>
</protein>
<dbReference type="AlphaFoldDB" id="A0A498KYE7"/>
<evidence type="ECO:0000313" key="3">
    <source>
        <dbReference type="Proteomes" id="UP000290289"/>
    </source>
</evidence>
<feature type="compositionally biased region" description="Polar residues" evidence="1">
    <location>
        <begin position="156"/>
        <end position="176"/>
    </location>
</feature>
<gene>
    <name evidence="2" type="ORF">DVH24_031520</name>
</gene>
<feature type="region of interest" description="Disordered" evidence="1">
    <location>
        <begin position="156"/>
        <end position="178"/>
    </location>
</feature>
<reference evidence="2 3" key="1">
    <citation type="submission" date="2018-10" db="EMBL/GenBank/DDBJ databases">
        <title>A high-quality apple genome assembly.</title>
        <authorList>
            <person name="Hu J."/>
        </authorList>
    </citation>
    <scope>NUCLEOTIDE SEQUENCE [LARGE SCALE GENOMIC DNA]</scope>
    <source>
        <strain evidence="3">cv. HFTH1</strain>
        <tissue evidence="2">Young leaf</tissue>
    </source>
</reference>
<dbReference type="Proteomes" id="UP000290289">
    <property type="component" value="Unassembled WGS sequence"/>
</dbReference>
<evidence type="ECO:0000313" key="2">
    <source>
        <dbReference type="EMBL" id="RXI09953.1"/>
    </source>
</evidence>
<comment type="caution">
    <text evidence="2">The sequence shown here is derived from an EMBL/GenBank/DDBJ whole genome shotgun (WGS) entry which is preliminary data.</text>
</comment>
<accession>A0A498KYE7</accession>
<feature type="compositionally biased region" description="Basic and acidic residues" evidence="1">
    <location>
        <begin position="111"/>
        <end position="125"/>
    </location>
</feature>
<keyword evidence="3" id="KW-1185">Reference proteome</keyword>
<name>A0A498KYE7_MALDO</name>
<feature type="region of interest" description="Disordered" evidence="1">
    <location>
        <begin position="402"/>
        <end position="423"/>
    </location>
</feature>
<proteinExistence type="predicted"/>